<evidence type="ECO:0000313" key="3">
    <source>
        <dbReference type="Proteomes" id="UP000249638"/>
    </source>
</evidence>
<dbReference type="EMBL" id="QKZN01000001">
    <property type="protein sequence ID" value="PZX33810.1"/>
    <property type="molecule type" value="Genomic_DNA"/>
</dbReference>
<dbReference type="InterPro" id="IPR014956">
    <property type="entry name" value="ParBc_2"/>
</dbReference>
<dbReference type="Gene3D" id="1.10.8.10">
    <property type="entry name" value="DNA helicase RuvA subunit, C-terminal domain"/>
    <property type="match status" value="1"/>
</dbReference>
<feature type="region of interest" description="Disordered" evidence="1">
    <location>
        <begin position="229"/>
        <end position="257"/>
    </location>
</feature>
<dbReference type="InterPro" id="IPR036086">
    <property type="entry name" value="ParB/Sulfiredoxin_sf"/>
</dbReference>
<dbReference type="Pfam" id="PF08857">
    <property type="entry name" value="ParBc_2"/>
    <property type="match status" value="1"/>
</dbReference>
<proteinExistence type="predicted"/>
<dbReference type="Gene3D" id="3.90.1530.10">
    <property type="entry name" value="Conserved hypothetical protein from pyrococcus furiosus pfu- 392566-001, ParB domain"/>
    <property type="match status" value="1"/>
</dbReference>
<keyword evidence="3" id="KW-1185">Reference proteome</keyword>
<dbReference type="CDD" id="cd16390">
    <property type="entry name" value="ParB_N_Srx_like"/>
    <property type="match status" value="1"/>
</dbReference>
<sequence length="257" mass="28563">MSNTTERPAEPADLVPGAEPVAAPVVAPRCPRGKAVAELARLRPTQLTLGYIHVHHKMEVTQRHADPEDHEVLQRFMRRHRIKTVAGPGGELYIVDHHHWARAWLDLGYQLAPVRVLEDFSDLDAAAFWKRMRQLGHVHPYDEHGKRQGPKALPSTVRSMRDDPYRSLAAFAREAGAYRKPDSAYGDFCWAGFLRKRVEQDLHSIAGFGLALAESIKLARSPRARRLPGYCGGPLEGKTGKPAKPLKTGKGKNGRAG</sequence>
<evidence type="ECO:0008006" key="4">
    <source>
        <dbReference type="Google" id="ProtNLM"/>
    </source>
</evidence>
<evidence type="ECO:0000256" key="1">
    <source>
        <dbReference type="SAM" id="MobiDB-lite"/>
    </source>
</evidence>
<evidence type="ECO:0000313" key="2">
    <source>
        <dbReference type="EMBL" id="PZX33810.1"/>
    </source>
</evidence>
<dbReference type="SUPFAM" id="SSF110849">
    <property type="entry name" value="ParB/Sulfiredoxin"/>
    <property type="match status" value="1"/>
</dbReference>
<protein>
    <recommendedName>
        <fullName evidence="4">ParB-like nuclease</fullName>
    </recommendedName>
</protein>
<gene>
    <name evidence="2" type="ORF">C7416_10192</name>
</gene>
<dbReference type="Proteomes" id="UP000249638">
    <property type="component" value="Unassembled WGS sequence"/>
</dbReference>
<organism evidence="2 3">
    <name type="scientific">Cupriavidus phytorum</name>
    <dbReference type="NCBI Taxonomy" id="3024399"/>
    <lineage>
        <taxon>Bacteria</taxon>
        <taxon>Pseudomonadati</taxon>
        <taxon>Pseudomonadota</taxon>
        <taxon>Betaproteobacteria</taxon>
        <taxon>Burkholderiales</taxon>
        <taxon>Burkholderiaceae</taxon>
        <taxon>Cupriavidus</taxon>
    </lineage>
</organism>
<feature type="compositionally biased region" description="Basic residues" evidence="1">
    <location>
        <begin position="247"/>
        <end position="257"/>
    </location>
</feature>
<comment type="caution">
    <text evidence="2">The sequence shown here is derived from an EMBL/GenBank/DDBJ whole genome shotgun (WGS) entry which is preliminary data.</text>
</comment>
<accession>A0A2W7PJA1</accession>
<reference evidence="2" key="1">
    <citation type="submission" date="2018-06" db="EMBL/GenBank/DDBJ databases">
        <title>Genomic Encyclopedia of Type Strains, Phase IV (KMG-V): Genome sequencing to study the core and pangenomes of soil and plant-associated prokaryotes.</title>
        <authorList>
            <person name="Whitman W."/>
        </authorList>
    </citation>
    <scope>NUCLEOTIDE SEQUENCE [LARGE SCALE GENOMIC DNA]</scope>
    <source>
        <strain evidence="2">MLR2-44</strain>
    </source>
</reference>
<dbReference type="AlphaFoldDB" id="A0A2W7PJA1"/>
<name>A0A2W7PJA1_9BURK</name>